<dbReference type="GO" id="GO:0120293">
    <property type="term" value="C:dynein axonemal particle"/>
    <property type="evidence" value="ECO:0007669"/>
    <property type="project" value="UniProtKB-SubCell"/>
</dbReference>
<dbReference type="PANTHER" id="PTHR22997:SF3">
    <property type="entry name" value="PROTEIN KINTOUN"/>
    <property type="match status" value="1"/>
</dbReference>
<dbReference type="Gene3D" id="2.60.40.790">
    <property type="match status" value="1"/>
</dbReference>
<feature type="compositionally biased region" description="Low complexity" evidence="4">
    <location>
        <begin position="263"/>
        <end position="286"/>
    </location>
</feature>
<organism evidence="7 8">
    <name type="scientific">Acanthosepion pharaonis</name>
    <name type="common">Pharaoh cuttlefish</name>
    <name type="synonym">Sepia pharaonis</name>
    <dbReference type="NCBI Taxonomy" id="158019"/>
    <lineage>
        <taxon>Eukaryota</taxon>
        <taxon>Metazoa</taxon>
        <taxon>Spiralia</taxon>
        <taxon>Lophotrochozoa</taxon>
        <taxon>Mollusca</taxon>
        <taxon>Cephalopoda</taxon>
        <taxon>Coleoidea</taxon>
        <taxon>Decapodiformes</taxon>
        <taxon>Sepiida</taxon>
        <taxon>Sepiina</taxon>
        <taxon>Sepiidae</taxon>
        <taxon>Acanthosepion</taxon>
    </lineage>
</organism>
<comment type="subcellular location">
    <subcellularLocation>
        <location evidence="3">Cytoplasm</location>
    </subcellularLocation>
    <subcellularLocation>
        <location evidence="2">Dynein axonemal particle</location>
    </subcellularLocation>
</comment>
<comment type="similarity">
    <text evidence="3">Belongs to the PIH1 family. Kintoun subfamily.</text>
</comment>
<dbReference type="Pfam" id="PF18201">
    <property type="entry name" value="PIH1_CS"/>
    <property type="match status" value="1"/>
</dbReference>
<reference evidence="7" key="1">
    <citation type="submission" date="2021-01" db="EMBL/GenBank/DDBJ databases">
        <authorList>
            <person name="Li R."/>
            <person name="Bekaert M."/>
        </authorList>
    </citation>
    <scope>NUCLEOTIDE SEQUENCE</scope>
    <source>
        <strain evidence="7">Farmed</strain>
    </source>
</reference>
<dbReference type="Proteomes" id="UP000597762">
    <property type="component" value="Unassembled WGS sequence"/>
</dbReference>
<evidence type="ECO:0000259" key="5">
    <source>
        <dbReference type="Pfam" id="PF08190"/>
    </source>
</evidence>
<dbReference type="GO" id="GO:0060285">
    <property type="term" value="P:cilium-dependent cell motility"/>
    <property type="evidence" value="ECO:0007669"/>
    <property type="project" value="UniProtKB-UniRule"/>
</dbReference>
<feature type="domain" description="PIH1D1/2/3 CS-like" evidence="6">
    <location>
        <begin position="292"/>
        <end position="391"/>
    </location>
</feature>
<keyword evidence="8" id="KW-1185">Reference proteome</keyword>
<feature type="compositionally biased region" description="Basic and acidic residues" evidence="4">
    <location>
        <begin position="236"/>
        <end position="251"/>
    </location>
</feature>
<evidence type="ECO:0000256" key="4">
    <source>
        <dbReference type="SAM" id="MobiDB-lite"/>
    </source>
</evidence>
<dbReference type="CDD" id="cd00298">
    <property type="entry name" value="ACD_sHsps_p23-like"/>
    <property type="match status" value="1"/>
</dbReference>
<dbReference type="InterPro" id="IPR041442">
    <property type="entry name" value="PIH1D1/2/3_CS-like"/>
</dbReference>
<evidence type="ECO:0000313" key="7">
    <source>
        <dbReference type="EMBL" id="CAE1255992.1"/>
    </source>
</evidence>
<evidence type="ECO:0000313" key="8">
    <source>
        <dbReference type="Proteomes" id="UP000597762"/>
    </source>
</evidence>
<comment type="caution">
    <text evidence="7">The sequence shown here is derived from an EMBL/GenBank/DDBJ whole genome shotgun (WGS) entry which is preliminary data.</text>
</comment>
<evidence type="ECO:0000256" key="3">
    <source>
        <dbReference type="HAMAP-Rule" id="MF_03069"/>
    </source>
</evidence>
<feature type="compositionally biased region" description="Acidic residues" evidence="4">
    <location>
        <begin position="404"/>
        <end position="413"/>
    </location>
</feature>
<dbReference type="GO" id="GO:0070286">
    <property type="term" value="P:axonemal dynein complex assembly"/>
    <property type="evidence" value="ECO:0007669"/>
    <property type="project" value="UniProtKB-UniRule"/>
</dbReference>
<comment type="function">
    <text evidence="3">Required for cytoplasmic pre-assembly of axonemal dyneins, thereby playing a central role in motility in cilia and flagella. Involved in pre-assembly of dynein arm complexes in the cytoplasm before intraflagellar transport loads them for the ciliary compartment.</text>
</comment>
<dbReference type="InterPro" id="IPR008978">
    <property type="entry name" value="HSP20-like_chaperone"/>
</dbReference>
<evidence type="ECO:0000256" key="2">
    <source>
        <dbReference type="ARBA" id="ARBA00024190"/>
    </source>
</evidence>
<sequence>MSRPEVDITPEELKRFEEAMKKEEFRKLLVEYAEEISNPENRKKYEDEIQQMEAERGMDIKFINPEPGHVIKSTLDSDGKKKKAFINICKNENIEKATFTRQNGPNGCGVNWSIPHSLTRPRDDLDRSGEKCTVYDVVFHTDTYRMAESNSRFKKLVHDTALDAIEEHFNVKLDKKNIKTPRLKNNYKGAITSSVLRTRREGHAGQCEGPPADSILNQMPYPYDSNKTTEEMTTEWLEKEGRRKASKRQAEKVVSNETTVKESSSQGNSSSSTSSSLKADSSVSQSTEDKPITPKYTILHRSAVDLQEFRNAPDAKTSTRPKELVISIDLPKLKSANTVDLDIVENHIMLKCTTPASYELELRLPYPVDETNGTAKFDKSKSQLNVTLPVIPAQPESLMFCSAPEDEDVSSDVDSERGASLDDGSEVSYDSPSPVADKECEDLNSDDAVMKSPSDSDTCGMLTSTDLCQLPPFIFSQDDKTVTFVIDVANVNPNSIIQKYKSNSYDLIFLSQGSGCFPIHYRLYIQFPEGCNISPEEDVLDRSEENLVALLRKDQKSQELWDGFLVGFDENNLELSLYYYHCLPSSQYKFILEKRNLGLSAFFTHSVSLLLLLSLTLSPSFALAHSLSFFCSRSLSLLLFAPAHSLSFFCSRSISLNLSRSLLFFLSRSLSL</sequence>
<dbReference type="InterPro" id="IPR034727">
    <property type="entry name" value="Kintoun"/>
</dbReference>
<proteinExistence type="inferred from homology"/>
<dbReference type="InterPro" id="IPR050734">
    <property type="entry name" value="PIH1/Kintoun_subfamily"/>
</dbReference>
<accession>A0A812C4J3</accession>
<dbReference type="EMBL" id="CAHIKZ030001202">
    <property type="protein sequence ID" value="CAE1255992.1"/>
    <property type="molecule type" value="Genomic_DNA"/>
</dbReference>
<dbReference type="HAMAP" id="MF_03069">
    <property type="entry name" value="Kintoun"/>
    <property type="match status" value="1"/>
</dbReference>
<evidence type="ECO:0000256" key="1">
    <source>
        <dbReference type="ARBA" id="ARBA00022490"/>
    </source>
</evidence>
<dbReference type="InterPro" id="IPR012981">
    <property type="entry name" value="PIH1_N"/>
</dbReference>
<evidence type="ECO:0000259" key="6">
    <source>
        <dbReference type="Pfam" id="PF18201"/>
    </source>
</evidence>
<dbReference type="OrthoDB" id="546764at2759"/>
<protein>
    <recommendedName>
        <fullName evidence="3">Protein kintoun</fullName>
    </recommendedName>
    <alternativeName>
        <fullName evidence="3">Dynein assembly factor 2, axonemal homolog</fullName>
    </alternativeName>
</protein>
<name>A0A812C4J3_ACAPH</name>
<feature type="domain" description="PIH1 N-terminal" evidence="5">
    <location>
        <begin position="36"/>
        <end position="201"/>
    </location>
</feature>
<gene>
    <name evidence="7" type="ORF">SPHA_29991</name>
</gene>
<dbReference type="Pfam" id="PF08190">
    <property type="entry name" value="PIH1"/>
    <property type="match status" value="1"/>
</dbReference>
<dbReference type="PANTHER" id="PTHR22997">
    <property type="entry name" value="PIH1 DOMAIN-CONTAINING PROTEIN 1"/>
    <property type="match status" value="1"/>
</dbReference>
<dbReference type="AlphaFoldDB" id="A0A812C4J3"/>
<keyword evidence="1 3" id="KW-0963">Cytoplasm</keyword>
<feature type="region of interest" description="Disordered" evidence="4">
    <location>
        <begin position="198"/>
        <end position="296"/>
    </location>
</feature>
<feature type="region of interest" description="Disordered" evidence="4">
    <location>
        <begin position="404"/>
        <end position="440"/>
    </location>
</feature>